<feature type="domain" description="LUD" evidence="1">
    <location>
        <begin position="109"/>
        <end position="208"/>
    </location>
</feature>
<keyword evidence="3" id="KW-1185">Reference proteome</keyword>
<dbReference type="Proteomes" id="UP000612362">
    <property type="component" value="Unassembled WGS sequence"/>
</dbReference>
<dbReference type="InterPro" id="IPR037171">
    <property type="entry name" value="NagB/RpiA_transferase-like"/>
</dbReference>
<dbReference type="InterPro" id="IPR003741">
    <property type="entry name" value="LUD_dom"/>
</dbReference>
<dbReference type="PANTHER" id="PTHR43682">
    <property type="entry name" value="LACTATE UTILIZATION PROTEIN C"/>
    <property type="match status" value="1"/>
</dbReference>
<evidence type="ECO:0000313" key="3">
    <source>
        <dbReference type="Proteomes" id="UP000612362"/>
    </source>
</evidence>
<dbReference type="Gene3D" id="3.40.50.10420">
    <property type="entry name" value="NagB/RpiA/CoA transferase-like"/>
    <property type="match status" value="1"/>
</dbReference>
<dbReference type="RefSeq" id="WP_220197467.1">
    <property type="nucleotide sequence ID" value="NZ_BNJF01000003.1"/>
</dbReference>
<gene>
    <name evidence="2" type="primary">lutC</name>
    <name evidence="2" type="ORF">KSX_64320</name>
</gene>
<sequence length="214" mass="22950">MNQSPREAILARVRGAIAQAPAAPSIPRAYRERDERDRVAILSDFVDRLLDYKAQVTRADEAGLPNAIAEACQRHAITRLAMPNDLPSDWQPAGITIARDEPPLDNSALDACSAVLTGCAVAVAQTGTIILDGGMRQGRRALTLVPDIHLCVVYEEQVVGLVPEAIAALAERSTRPITFISGPSATSDIELNRVEGVHGPRTLHVILVTKSAHT</sequence>
<comment type="caution">
    <text evidence="2">The sequence shown here is derived from an EMBL/GenBank/DDBJ whole genome shotgun (WGS) entry which is preliminary data.</text>
</comment>
<dbReference type="AlphaFoldDB" id="A0A8J3I2S9"/>
<dbReference type="InterPro" id="IPR024185">
    <property type="entry name" value="FTHF_cligase-like_sf"/>
</dbReference>
<accession>A0A8J3I2S9</accession>
<dbReference type="Pfam" id="PF02589">
    <property type="entry name" value="LUD_dom"/>
    <property type="match status" value="1"/>
</dbReference>
<dbReference type="PANTHER" id="PTHR43682:SF1">
    <property type="entry name" value="LACTATE UTILIZATION PROTEIN C"/>
    <property type="match status" value="1"/>
</dbReference>
<reference evidence="2" key="1">
    <citation type="submission" date="2020-10" db="EMBL/GenBank/DDBJ databases">
        <title>Taxonomic study of unclassified bacteria belonging to the class Ktedonobacteria.</title>
        <authorList>
            <person name="Yabe S."/>
            <person name="Wang C.M."/>
            <person name="Zheng Y."/>
            <person name="Sakai Y."/>
            <person name="Cavaletti L."/>
            <person name="Monciardini P."/>
            <person name="Donadio S."/>
        </authorList>
    </citation>
    <scope>NUCLEOTIDE SEQUENCE</scope>
    <source>
        <strain evidence="2">SOSP1-1</strain>
    </source>
</reference>
<name>A0A8J3I2S9_9CHLR</name>
<evidence type="ECO:0000259" key="1">
    <source>
        <dbReference type="Pfam" id="PF02589"/>
    </source>
</evidence>
<proteinExistence type="predicted"/>
<protein>
    <submittedName>
        <fullName evidence="2">Lactate utilization protein C</fullName>
    </submittedName>
</protein>
<organism evidence="2 3">
    <name type="scientific">Ktedonospora formicarum</name>
    <dbReference type="NCBI Taxonomy" id="2778364"/>
    <lineage>
        <taxon>Bacteria</taxon>
        <taxon>Bacillati</taxon>
        <taxon>Chloroflexota</taxon>
        <taxon>Ktedonobacteria</taxon>
        <taxon>Ktedonobacterales</taxon>
        <taxon>Ktedonobacteraceae</taxon>
        <taxon>Ktedonospora</taxon>
    </lineage>
</organism>
<dbReference type="EMBL" id="BNJF01000003">
    <property type="protein sequence ID" value="GHO48269.1"/>
    <property type="molecule type" value="Genomic_DNA"/>
</dbReference>
<evidence type="ECO:0000313" key="2">
    <source>
        <dbReference type="EMBL" id="GHO48269.1"/>
    </source>
</evidence>
<dbReference type="SUPFAM" id="SSF100950">
    <property type="entry name" value="NagB/RpiA/CoA transferase-like"/>
    <property type="match status" value="1"/>
</dbReference>